<name>A0A4Y9TJE2_PSEFL</name>
<proteinExistence type="predicted"/>
<evidence type="ECO:0000313" key="2">
    <source>
        <dbReference type="Proteomes" id="UP000297322"/>
    </source>
</evidence>
<sequence>MSSHYEGASADPLVKAFGIDTPEQGRLDLWPAYLGRFARAAGAPEEQHGNNPRLEMLKGAFGVIPG</sequence>
<evidence type="ECO:0000313" key="1">
    <source>
        <dbReference type="EMBL" id="TFW43142.1"/>
    </source>
</evidence>
<reference evidence="1 2" key="1">
    <citation type="submission" date="2019-03" db="EMBL/GenBank/DDBJ databases">
        <title>Biocontrol and xenobiotic degradation properties of endophytic Pseudomonas fluorescens strain BRZ63.</title>
        <authorList>
            <person name="Chlebek D.A."/>
            <person name="Pinski A."/>
            <person name="Zur J.P."/>
            <person name="Michalska J."/>
            <person name="Hupert-Kocurek K.T."/>
        </authorList>
    </citation>
    <scope>NUCLEOTIDE SEQUENCE [LARGE SCALE GENOMIC DNA]</scope>
    <source>
        <strain evidence="1 2">BRZ63</strain>
    </source>
</reference>
<dbReference type="Proteomes" id="UP000297322">
    <property type="component" value="Unassembled WGS sequence"/>
</dbReference>
<dbReference type="RefSeq" id="WP_135196442.1">
    <property type="nucleotide sequence ID" value="NZ_SPVI01000006.1"/>
</dbReference>
<organism evidence="1 2">
    <name type="scientific">Pseudomonas fluorescens</name>
    <dbReference type="NCBI Taxonomy" id="294"/>
    <lineage>
        <taxon>Bacteria</taxon>
        <taxon>Pseudomonadati</taxon>
        <taxon>Pseudomonadota</taxon>
        <taxon>Gammaproteobacteria</taxon>
        <taxon>Pseudomonadales</taxon>
        <taxon>Pseudomonadaceae</taxon>
        <taxon>Pseudomonas</taxon>
    </lineage>
</organism>
<dbReference type="EMBL" id="SPVI01000006">
    <property type="protein sequence ID" value="TFW43142.1"/>
    <property type="molecule type" value="Genomic_DNA"/>
</dbReference>
<accession>A0A4Y9TJE2</accession>
<comment type="caution">
    <text evidence="1">The sequence shown here is derived from an EMBL/GenBank/DDBJ whole genome shotgun (WGS) entry which is preliminary data.</text>
</comment>
<dbReference type="AlphaFoldDB" id="A0A4Y9TJE2"/>
<gene>
    <name evidence="1" type="ORF">E4T65_12315</name>
</gene>
<protein>
    <submittedName>
        <fullName evidence="1">Uncharacterized protein</fullName>
    </submittedName>
</protein>